<sequence>MNHLKQERYDAIANRSPKDLNHPKLYKQGASPPQVLSHTEELVHRRHIFLAQSLRLSTPFKVLWTIIKEPDLNIGAVCGELILEG</sequence>
<dbReference type="Proteomes" id="UP001341840">
    <property type="component" value="Unassembled WGS sequence"/>
</dbReference>
<evidence type="ECO:0000256" key="1">
    <source>
        <dbReference type="SAM" id="MobiDB-lite"/>
    </source>
</evidence>
<gene>
    <name evidence="2" type="ORF">PIB30_079656</name>
</gene>
<reference evidence="2 3" key="1">
    <citation type="journal article" date="2023" name="Plants (Basel)">
        <title>Bridging the Gap: Combining Genomics and Transcriptomics Approaches to Understand Stylosanthes scabra, an Orphan Legume from the Brazilian Caatinga.</title>
        <authorList>
            <person name="Ferreira-Neto J.R.C."/>
            <person name="da Silva M.D."/>
            <person name="Binneck E."/>
            <person name="de Melo N.F."/>
            <person name="da Silva R.H."/>
            <person name="de Melo A.L.T.M."/>
            <person name="Pandolfi V."/>
            <person name="Bustamante F.O."/>
            <person name="Brasileiro-Vidal A.C."/>
            <person name="Benko-Iseppon A.M."/>
        </authorList>
    </citation>
    <scope>NUCLEOTIDE SEQUENCE [LARGE SCALE GENOMIC DNA]</scope>
    <source>
        <tissue evidence="2">Leaves</tissue>
    </source>
</reference>
<protein>
    <submittedName>
        <fullName evidence="2">Uncharacterized protein</fullName>
    </submittedName>
</protein>
<keyword evidence="3" id="KW-1185">Reference proteome</keyword>
<feature type="compositionally biased region" description="Basic and acidic residues" evidence="1">
    <location>
        <begin position="1"/>
        <end position="22"/>
    </location>
</feature>
<dbReference type="EMBL" id="JASCZI010031344">
    <property type="protein sequence ID" value="MED6126563.1"/>
    <property type="molecule type" value="Genomic_DNA"/>
</dbReference>
<evidence type="ECO:0000313" key="3">
    <source>
        <dbReference type="Proteomes" id="UP001341840"/>
    </source>
</evidence>
<evidence type="ECO:0000313" key="2">
    <source>
        <dbReference type="EMBL" id="MED6126563.1"/>
    </source>
</evidence>
<organism evidence="2 3">
    <name type="scientific">Stylosanthes scabra</name>
    <dbReference type="NCBI Taxonomy" id="79078"/>
    <lineage>
        <taxon>Eukaryota</taxon>
        <taxon>Viridiplantae</taxon>
        <taxon>Streptophyta</taxon>
        <taxon>Embryophyta</taxon>
        <taxon>Tracheophyta</taxon>
        <taxon>Spermatophyta</taxon>
        <taxon>Magnoliopsida</taxon>
        <taxon>eudicotyledons</taxon>
        <taxon>Gunneridae</taxon>
        <taxon>Pentapetalae</taxon>
        <taxon>rosids</taxon>
        <taxon>fabids</taxon>
        <taxon>Fabales</taxon>
        <taxon>Fabaceae</taxon>
        <taxon>Papilionoideae</taxon>
        <taxon>50 kb inversion clade</taxon>
        <taxon>dalbergioids sensu lato</taxon>
        <taxon>Dalbergieae</taxon>
        <taxon>Pterocarpus clade</taxon>
        <taxon>Stylosanthes</taxon>
    </lineage>
</organism>
<name>A0ABU6RSC8_9FABA</name>
<comment type="caution">
    <text evidence="2">The sequence shown here is derived from an EMBL/GenBank/DDBJ whole genome shotgun (WGS) entry which is preliminary data.</text>
</comment>
<feature type="region of interest" description="Disordered" evidence="1">
    <location>
        <begin position="1"/>
        <end position="31"/>
    </location>
</feature>
<proteinExistence type="predicted"/>
<accession>A0ABU6RSC8</accession>